<keyword evidence="12" id="KW-1185">Reference proteome</keyword>
<evidence type="ECO:0000256" key="6">
    <source>
        <dbReference type="ARBA" id="ARBA00023136"/>
    </source>
</evidence>
<evidence type="ECO:0000313" key="11">
    <source>
        <dbReference type="EMBL" id="CAG2234438.1"/>
    </source>
</evidence>
<keyword evidence="6" id="KW-0472">Membrane</keyword>
<dbReference type="PRINTS" id="PR00258">
    <property type="entry name" value="SPERACTRCPTR"/>
</dbReference>
<proteinExistence type="predicted"/>
<evidence type="ECO:0000256" key="3">
    <source>
        <dbReference type="ARBA" id="ARBA00022729"/>
    </source>
</evidence>
<sequence>MGTVCDDRFNVNAAMVVCRQLGFPWKKAKVITTHSLTDYQGPIYLDDLVCTGSEDNLLKCRMGTISKNNCSHEQDVSIKCQSYSIQGGSFFIGLPARNWTTSSHVCSLPGIEKINSTVIFDDNSLAFSIFEEVEKIWTGTILRYTKWAAFIGCGSGFSPVDSGRNVKTMEDCLRHCSGYSYASYFVLKSSKCFCISERPEINGDINDCRIECNNAIYTPVVPVDSKIKKSNTYIEKECLTTKDKVSFTVNDCNEEHLYGCKNTSYVFKAKSWYEYQEQCLKEGSFVLHNRNTIAGSATTNQFFWTPIFRTHSEVIGN</sequence>
<dbReference type="EMBL" id="CAJPWZ010002241">
    <property type="protein sequence ID" value="CAG2234438.1"/>
    <property type="molecule type" value="Genomic_DNA"/>
</dbReference>
<keyword evidence="8" id="KW-0325">Glycoprotein</keyword>
<evidence type="ECO:0000256" key="4">
    <source>
        <dbReference type="ARBA" id="ARBA00022737"/>
    </source>
</evidence>
<dbReference type="OrthoDB" id="10417500at2759"/>
<evidence type="ECO:0000256" key="9">
    <source>
        <dbReference type="PROSITE-ProRule" id="PRU00196"/>
    </source>
</evidence>
<gene>
    <name evidence="11" type="ORF">MEDL_47056</name>
</gene>
<evidence type="ECO:0000256" key="2">
    <source>
        <dbReference type="ARBA" id="ARBA00022692"/>
    </source>
</evidence>
<dbReference type="PANTHER" id="PTHR48071:SF18">
    <property type="entry name" value="DELETED IN MALIGNANT BRAIN TUMORS 1 PROTEIN-RELATED"/>
    <property type="match status" value="1"/>
</dbReference>
<evidence type="ECO:0000256" key="7">
    <source>
        <dbReference type="ARBA" id="ARBA00023157"/>
    </source>
</evidence>
<keyword evidence="3" id="KW-0732">Signal</keyword>
<dbReference type="Pfam" id="PF00530">
    <property type="entry name" value="SRCR"/>
    <property type="match status" value="1"/>
</dbReference>
<keyword evidence="4" id="KW-0677">Repeat</keyword>
<dbReference type="Gene3D" id="3.10.250.10">
    <property type="entry name" value="SRCR-like domain"/>
    <property type="match status" value="1"/>
</dbReference>
<protein>
    <recommendedName>
        <fullName evidence="10">SRCR domain-containing protein</fullName>
    </recommendedName>
</protein>
<feature type="disulfide bond" evidence="9">
    <location>
        <begin position="50"/>
        <end position="60"/>
    </location>
</feature>
<name>A0A8S3U088_MYTED</name>
<dbReference type="GO" id="GO:0016020">
    <property type="term" value="C:membrane"/>
    <property type="evidence" value="ECO:0007669"/>
    <property type="project" value="UniProtKB-SubCell"/>
</dbReference>
<accession>A0A8S3U088</accession>
<evidence type="ECO:0000256" key="8">
    <source>
        <dbReference type="ARBA" id="ARBA00023180"/>
    </source>
</evidence>
<evidence type="ECO:0000313" key="12">
    <source>
        <dbReference type="Proteomes" id="UP000683360"/>
    </source>
</evidence>
<keyword evidence="5" id="KW-1133">Transmembrane helix</keyword>
<dbReference type="Proteomes" id="UP000683360">
    <property type="component" value="Unassembled WGS sequence"/>
</dbReference>
<organism evidence="11 12">
    <name type="scientific">Mytilus edulis</name>
    <name type="common">Blue mussel</name>
    <dbReference type="NCBI Taxonomy" id="6550"/>
    <lineage>
        <taxon>Eukaryota</taxon>
        <taxon>Metazoa</taxon>
        <taxon>Spiralia</taxon>
        <taxon>Lophotrochozoa</taxon>
        <taxon>Mollusca</taxon>
        <taxon>Bivalvia</taxon>
        <taxon>Autobranchia</taxon>
        <taxon>Pteriomorphia</taxon>
        <taxon>Mytilida</taxon>
        <taxon>Mytiloidea</taxon>
        <taxon>Mytilidae</taxon>
        <taxon>Mytilinae</taxon>
        <taxon>Mytilus</taxon>
    </lineage>
</organism>
<evidence type="ECO:0000259" key="10">
    <source>
        <dbReference type="PROSITE" id="PS50287"/>
    </source>
</evidence>
<dbReference type="InterPro" id="IPR036772">
    <property type="entry name" value="SRCR-like_dom_sf"/>
</dbReference>
<comment type="caution">
    <text evidence="9">Lacks conserved residue(s) required for the propagation of feature annotation.</text>
</comment>
<dbReference type="SMART" id="SM00202">
    <property type="entry name" value="SR"/>
    <property type="match status" value="1"/>
</dbReference>
<comment type="caution">
    <text evidence="11">The sequence shown here is derived from an EMBL/GenBank/DDBJ whole genome shotgun (WGS) entry which is preliminary data.</text>
</comment>
<reference evidence="11" key="1">
    <citation type="submission" date="2021-03" db="EMBL/GenBank/DDBJ databases">
        <authorList>
            <person name="Bekaert M."/>
        </authorList>
    </citation>
    <scope>NUCLEOTIDE SEQUENCE</scope>
</reference>
<evidence type="ECO:0000256" key="1">
    <source>
        <dbReference type="ARBA" id="ARBA00004167"/>
    </source>
</evidence>
<dbReference type="FunFam" id="3.10.250.10:FF:000016">
    <property type="entry name" value="Scavenger receptor cysteine-rich protein type 12"/>
    <property type="match status" value="1"/>
</dbReference>
<dbReference type="PANTHER" id="PTHR48071">
    <property type="entry name" value="SRCR DOMAIN-CONTAINING PROTEIN"/>
    <property type="match status" value="1"/>
</dbReference>
<comment type="subcellular location">
    <subcellularLocation>
        <location evidence="1">Membrane</location>
        <topology evidence="1">Single-pass membrane protein</topology>
    </subcellularLocation>
</comment>
<dbReference type="AlphaFoldDB" id="A0A8S3U088"/>
<dbReference type="SUPFAM" id="SSF56487">
    <property type="entry name" value="SRCR-like"/>
    <property type="match status" value="1"/>
</dbReference>
<keyword evidence="7 9" id="KW-1015">Disulfide bond</keyword>
<dbReference type="PROSITE" id="PS50287">
    <property type="entry name" value="SRCR_2"/>
    <property type="match status" value="1"/>
</dbReference>
<dbReference type="InterPro" id="IPR001190">
    <property type="entry name" value="SRCR"/>
</dbReference>
<keyword evidence="2" id="KW-0812">Transmembrane</keyword>
<evidence type="ECO:0000256" key="5">
    <source>
        <dbReference type="ARBA" id="ARBA00022989"/>
    </source>
</evidence>
<feature type="domain" description="SRCR" evidence="10">
    <location>
        <begin position="1"/>
        <end position="81"/>
    </location>
</feature>